<gene>
    <name evidence="1" type="ORF">EgrG_000398800</name>
</gene>
<dbReference type="EMBL" id="LK028653">
    <property type="protein sequence ID" value="CDS24946.1"/>
    <property type="molecule type" value="Genomic_DNA"/>
</dbReference>
<evidence type="ECO:0000313" key="1">
    <source>
        <dbReference type="EMBL" id="CDS24946.1"/>
    </source>
</evidence>
<sequence length="42" mass="4669">MGKFVKFLTPLSAYGCVKHYVDPNIVVCGVESGVLREILEEQ</sequence>
<reference evidence="1" key="2">
    <citation type="submission" date="2014-06" db="EMBL/GenBank/DDBJ databases">
        <authorList>
            <person name="Aslett M."/>
        </authorList>
    </citation>
    <scope>NUCLEOTIDE SEQUENCE</scope>
</reference>
<dbReference type="WBParaSite" id="EgrG_000398800">
    <property type="protein sequence ID" value="EgrG_000398800"/>
    <property type="gene ID" value="EgrG_000398800"/>
</dbReference>
<organism evidence="1">
    <name type="scientific">Echinococcus granulosus</name>
    <name type="common">Hydatid tapeworm</name>
    <dbReference type="NCBI Taxonomy" id="6210"/>
    <lineage>
        <taxon>Eukaryota</taxon>
        <taxon>Metazoa</taxon>
        <taxon>Spiralia</taxon>
        <taxon>Lophotrochozoa</taxon>
        <taxon>Platyhelminthes</taxon>
        <taxon>Cestoda</taxon>
        <taxon>Eucestoda</taxon>
        <taxon>Cyclophyllidea</taxon>
        <taxon>Taeniidae</taxon>
        <taxon>Echinococcus</taxon>
        <taxon>Echinococcus granulosus group</taxon>
    </lineage>
</organism>
<evidence type="ECO:0000313" key="2">
    <source>
        <dbReference type="Proteomes" id="UP000492820"/>
    </source>
</evidence>
<protein>
    <submittedName>
        <fullName evidence="3">SAM-dependent methyltransferase</fullName>
    </submittedName>
</protein>
<dbReference type="Proteomes" id="UP000492820">
    <property type="component" value="Unassembled WGS sequence"/>
</dbReference>
<proteinExistence type="predicted"/>
<accession>A0A068X4V4</accession>
<reference evidence="3" key="3">
    <citation type="submission" date="2020-10" db="UniProtKB">
        <authorList>
            <consortium name="WormBaseParasite"/>
        </authorList>
    </citation>
    <scope>IDENTIFICATION</scope>
</reference>
<evidence type="ECO:0000313" key="3">
    <source>
        <dbReference type="WBParaSite" id="EgrG_000398800"/>
    </source>
</evidence>
<reference evidence="1 2" key="1">
    <citation type="journal article" date="2013" name="Nature">
        <title>The genomes of four tapeworm species reveal adaptations to parasitism.</title>
        <authorList>
            <person name="Tsai I.J."/>
            <person name="Zarowiecki M."/>
            <person name="Holroyd N."/>
            <person name="Garciarrubio A."/>
            <person name="Sanchez-Flores A."/>
            <person name="Brooks K.L."/>
            <person name="Tracey A."/>
            <person name="Bobes R.J."/>
            <person name="Fragoso G."/>
            <person name="Sciutto E."/>
            <person name="Aslett M."/>
            <person name="Beasley H."/>
            <person name="Bennett H.M."/>
            <person name="Cai J."/>
            <person name="Camicia F."/>
            <person name="Clark R."/>
            <person name="Cucher M."/>
            <person name="De Silva N."/>
            <person name="Day T.A."/>
            <person name="Deplazes P."/>
            <person name="Estrada K."/>
            <person name="Fernandez C."/>
            <person name="Holland P.W."/>
            <person name="Hou J."/>
            <person name="Hu S."/>
            <person name="Huckvale T."/>
            <person name="Hung S.S."/>
            <person name="Kamenetzky L."/>
            <person name="Keane J.A."/>
            <person name="Kiss F."/>
            <person name="Koziol U."/>
            <person name="Lambert O."/>
            <person name="Liu K."/>
            <person name="Luo X."/>
            <person name="Luo Y."/>
            <person name="Macchiaroli N."/>
            <person name="Nichol S."/>
            <person name="Paps J."/>
            <person name="Parkinson J."/>
            <person name="Pouchkina-Stantcheva N."/>
            <person name="Riddiford N."/>
            <person name="Rosenzvit M."/>
            <person name="Salinas G."/>
            <person name="Wasmuth J.D."/>
            <person name="Zamanian M."/>
            <person name="Zheng Y."/>
            <person name="Cai X."/>
            <person name="Soberon X."/>
            <person name="Olson P.D."/>
            <person name="Laclette J.P."/>
            <person name="Brehm K."/>
            <person name="Berriman M."/>
            <person name="Garciarrubio A."/>
            <person name="Bobes R.J."/>
            <person name="Fragoso G."/>
            <person name="Sanchez-Flores A."/>
            <person name="Estrada K."/>
            <person name="Cevallos M.A."/>
            <person name="Morett E."/>
            <person name="Gonzalez V."/>
            <person name="Portillo T."/>
            <person name="Ochoa-Leyva A."/>
            <person name="Jose M.V."/>
            <person name="Sciutto E."/>
            <person name="Landa A."/>
            <person name="Jimenez L."/>
            <person name="Valdes V."/>
            <person name="Carrero J.C."/>
            <person name="Larralde C."/>
            <person name="Morales-Montor J."/>
            <person name="Limon-Lason J."/>
            <person name="Soberon X."/>
            <person name="Laclette J.P."/>
        </authorList>
    </citation>
    <scope>NUCLEOTIDE SEQUENCE [LARGE SCALE GENOMIC DNA]</scope>
</reference>
<dbReference type="AlphaFoldDB" id="A0A068X4V4"/>
<name>A0A068X4V4_ECHGR</name>